<keyword evidence="2" id="KW-0548">Nucleotidyltransferase</keyword>
<dbReference type="EMBL" id="CP144745">
    <property type="protein sequence ID" value="WVZ48828.1"/>
    <property type="molecule type" value="Genomic_DNA"/>
</dbReference>
<dbReference type="GO" id="GO:0003964">
    <property type="term" value="F:RNA-directed DNA polymerase activity"/>
    <property type="evidence" value="ECO:0007669"/>
    <property type="project" value="UniProtKB-KW"/>
</dbReference>
<dbReference type="FunFam" id="3.30.70.270:FF:000003">
    <property type="entry name" value="Transposon Ty3-G Gag-Pol polyprotein"/>
    <property type="match status" value="1"/>
</dbReference>
<dbReference type="InterPro" id="IPR043128">
    <property type="entry name" value="Rev_trsase/Diguanyl_cyclase"/>
</dbReference>
<keyword evidence="4" id="KW-0255">Endonuclease</keyword>
<evidence type="ECO:0000313" key="9">
    <source>
        <dbReference type="EMBL" id="WVZ48828.1"/>
    </source>
</evidence>
<dbReference type="Proteomes" id="UP001341281">
    <property type="component" value="Chromosome 01"/>
</dbReference>
<dbReference type="Pfam" id="PF24626">
    <property type="entry name" value="SH3_Tf2-1"/>
    <property type="match status" value="1"/>
</dbReference>
<dbReference type="InterPro" id="IPR000477">
    <property type="entry name" value="RT_dom"/>
</dbReference>
<dbReference type="InterPro" id="IPR012337">
    <property type="entry name" value="RNaseH-like_sf"/>
</dbReference>
<accession>A0AAQ3SHX5</accession>
<dbReference type="CDD" id="cd09274">
    <property type="entry name" value="RNase_HI_RT_Ty3"/>
    <property type="match status" value="1"/>
</dbReference>
<keyword evidence="1" id="KW-0808">Transferase</keyword>
<evidence type="ECO:0000259" key="7">
    <source>
        <dbReference type="PROSITE" id="PS50878"/>
    </source>
</evidence>
<keyword evidence="3" id="KW-0540">Nuclease</keyword>
<evidence type="ECO:0000256" key="4">
    <source>
        <dbReference type="ARBA" id="ARBA00022759"/>
    </source>
</evidence>
<dbReference type="GO" id="GO:0003676">
    <property type="term" value="F:nucleic acid binding"/>
    <property type="evidence" value="ECO:0007669"/>
    <property type="project" value="InterPro"/>
</dbReference>
<gene>
    <name evidence="9" type="ORF">U9M48_000235</name>
</gene>
<evidence type="ECO:0000259" key="8">
    <source>
        <dbReference type="PROSITE" id="PS50994"/>
    </source>
</evidence>
<dbReference type="FunFam" id="3.10.20.370:FF:000001">
    <property type="entry name" value="Retrovirus-related Pol polyprotein from transposon 17.6-like protein"/>
    <property type="match status" value="1"/>
</dbReference>
<evidence type="ECO:0000256" key="3">
    <source>
        <dbReference type="ARBA" id="ARBA00022722"/>
    </source>
</evidence>
<dbReference type="Gene3D" id="3.30.420.10">
    <property type="entry name" value="Ribonuclease H-like superfamily/Ribonuclease H"/>
    <property type="match status" value="2"/>
</dbReference>
<keyword evidence="10" id="KW-1185">Reference proteome</keyword>
<dbReference type="GO" id="GO:0015074">
    <property type="term" value="P:DNA integration"/>
    <property type="evidence" value="ECO:0007669"/>
    <property type="project" value="InterPro"/>
</dbReference>
<dbReference type="InterPro" id="IPR036397">
    <property type="entry name" value="RNaseH_sf"/>
</dbReference>
<dbReference type="FunFam" id="3.30.70.270:FF:000020">
    <property type="entry name" value="Transposon Tf2-6 polyprotein-like Protein"/>
    <property type="match status" value="1"/>
</dbReference>
<feature type="domain" description="Integrase catalytic" evidence="8">
    <location>
        <begin position="360"/>
        <end position="532"/>
    </location>
</feature>
<dbReference type="AlphaFoldDB" id="A0AAQ3SHX5"/>
<dbReference type="InterPro" id="IPR041373">
    <property type="entry name" value="RT_RNaseH"/>
</dbReference>
<dbReference type="PROSITE" id="PS50878">
    <property type="entry name" value="RT_POL"/>
    <property type="match status" value="1"/>
</dbReference>
<dbReference type="GO" id="GO:0004519">
    <property type="term" value="F:endonuclease activity"/>
    <property type="evidence" value="ECO:0007669"/>
    <property type="project" value="UniProtKB-KW"/>
</dbReference>
<evidence type="ECO:0000256" key="6">
    <source>
        <dbReference type="ARBA" id="ARBA00022918"/>
    </source>
</evidence>
<sequence>MNSVFMLELDKFIVIFIDDILIFSKNEEEHAEHLRIVLQRLREHKLYAKFSKCDFWLKEVQFLGHIISDKGISVDPSKIQNVLNWKTPESVSEVRSFLGLAGYYRRFVPEFSKIARPMTELLKKGVRFSWNDKCEQAFQTLRELLTSAPVLTQPDITRPFDVYCDASGTGLGCVLMQDQRAIAYASRALRWHEENYATHDLELAAVVHALKIWRHYLLGNPVHIYSDHKSLKYIFTQSELNLRQRRWLELIKDYDLEIHYHPGKANVVADALSRKASCSCISATAVHATLCQEMEKLNLAIVSEGTLANITLTPTLRDRIVDAQKNNVSMEKIRQRLMENDPKAACFHQDGEGVLWFNNRLVVPKDLELRKQILDEAHLSSMDFVVGLPKTSKGYDSIWVIVDRLTKTAHFLPVKATHTAKQYAQLYMDRIVSLHGIPKTIISDRGTQFIARFWEHFHAALGMQLIRSSAYHPQTDGQTERINQILEDMLRACTLTYNQKWDECLPLAEFAYNNGYQESIIMAPFEALYGRRCRTPLNWSEVGERNIFGPDIVYEAEEQVRVIQENLKIAKSRQKSYADKKRRSVLFLVGDHVYLRVSPMKGIQRFGVKGKLAPRYVGPFLIMEQCGPVA</sequence>
<name>A0AAQ3SHX5_PASNO</name>
<dbReference type="InterPro" id="IPR001584">
    <property type="entry name" value="Integrase_cat-core"/>
</dbReference>
<evidence type="ECO:0000256" key="2">
    <source>
        <dbReference type="ARBA" id="ARBA00022695"/>
    </source>
</evidence>
<dbReference type="Pfam" id="PF17917">
    <property type="entry name" value="RT_RNaseH"/>
    <property type="match status" value="1"/>
</dbReference>
<feature type="domain" description="Reverse transcriptase" evidence="7">
    <location>
        <begin position="1"/>
        <end position="67"/>
    </location>
</feature>
<protein>
    <submittedName>
        <fullName evidence="9">Uncharacterized protein</fullName>
    </submittedName>
</protein>
<dbReference type="Gene3D" id="3.30.70.270">
    <property type="match status" value="2"/>
</dbReference>
<proteinExistence type="predicted"/>
<dbReference type="SUPFAM" id="SSF53098">
    <property type="entry name" value="Ribonuclease H-like"/>
    <property type="match status" value="1"/>
</dbReference>
<dbReference type="Pfam" id="PF00665">
    <property type="entry name" value="rve"/>
    <property type="match status" value="1"/>
</dbReference>
<organism evidence="9 10">
    <name type="scientific">Paspalum notatum var. saurae</name>
    <dbReference type="NCBI Taxonomy" id="547442"/>
    <lineage>
        <taxon>Eukaryota</taxon>
        <taxon>Viridiplantae</taxon>
        <taxon>Streptophyta</taxon>
        <taxon>Embryophyta</taxon>
        <taxon>Tracheophyta</taxon>
        <taxon>Spermatophyta</taxon>
        <taxon>Magnoliopsida</taxon>
        <taxon>Liliopsida</taxon>
        <taxon>Poales</taxon>
        <taxon>Poaceae</taxon>
        <taxon>PACMAD clade</taxon>
        <taxon>Panicoideae</taxon>
        <taxon>Andropogonodae</taxon>
        <taxon>Paspaleae</taxon>
        <taxon>Paspalinae</taxon>
        <taxon>Paspalum</taxon>
    </lineage>
</organism>
<evidence type="ECO:0000313" key="10">
    <source>
        <dbReference type="Proteomes" id="UP001341281"/>
    </source>
</evidence>
<evidence type="ECO:0000256" key="1">
    <source>
        <dbReference type="ARBA" id="ARBA00022679"/>
    </source>
</evidence>
<keyword evidence="6" id="KW-0695">RNA-directed DNA polymerase</keyword>
<dbReference type="GO" id="GO:0016787">
    <property type="term" value="F:hydrolase activity"/>
    <property type="evidence" value="ECO:0007669"/>
    <property type="project" value="UniProtKB-KW"/>
</dbReference>
<dbReference type="PANTHER" id="PTHR37984">
    <property type="entry name" value="PROTEIN CBG26694"/>
    <property type="match status" value="1"/>
</dbReference>
<dbReference type="CDD" id="cd01647">
    <property type="entry name" value="RT_LTR"/>
    <property type="match status" value="1"/>
</dbReference>
<dbReference type="InterPro" id="IPR043502">
    <property type="entry name" value="DNA/RNA_pol_sf"/>
</dbReference>
<dbReference type="Pfam" id="PF00078">
    <property type="entry name" value="RVT_1"/>
    <property type="match status" value="1"/>
</dbReference>
<dbReference type="InterPro" id="IPR050951">
    <property type="entry name" value="Retrovirus_Pol_polyprotein"/>
</dbReference>
<evidence type="ECO:0000256" key="5">
    <source>
        <dbReference type="ARBA" id="ARBA00022801"/>
    </source>
</evidence>
<dbReference type="InterPro" id="IPR056924">
    <property type="entry name" value="SH3_Tf2-1"/>
</dbReference>
<dbReference type="PANTHER" id="PTHR37984:SF5">
    <property type="entry name" value="PROTEIN NYNRIN-LIKE"/>
    <property type="match status" value="1"/>
</dbReference>
<dbReference type="SUPFAM" id="SSF56672">
    <property type="entry name" value="DNA/RNA polymerases"/>
    <property type="match status" value="1"/>
</dbReference>
<dbReference type="FunFam" id="3.30.420.10:FF:000032">
    <property type="entry name" value="Retrovirus-related Pol polyprotein from transposon 297-like Protein"/>
    <property type="match status" value="1"/>
</dbReference>
<dbReference type="PROSITE" id="PS50994">
    <property type="entry name" value="INTEGRASE"/>
    <property type="match status" value="1"/>
</dbReference>
<reference evidence="9 10" key="1">
    <citation type="submission" date="2024-02" db="EMBL/GenBank/DDBJ databases">
        <title>High-quality chromosome-scale genome assembly of Pensacola bahiagrass (Paspalum notatum Flugge var. saurae).</title>
        <authorList>
            <person name="Vega J.M."/>
            <person name="Podio M."/>
            <person name="Orjuela J."/>
            <person name="Siena L.A."/>
            <person name="Pessino S.C."/>
            <person name="Combes M.C."/>
            <person name="Mariac C."/>
            <person name="Albertini E."/>
            <person name="Pupilli F."/>
            <person name="Ortiz J.P.A."/>
            <person name="Leblanc O."/>
        </authorList>
    </citation>
    <scope>NUCLEOTIDE SEQUENCE [LARGE SCALE GENOMIC DNA]</scope>
    <source>
        <strain evidence="9">R1</strain>
        <tissue evidence="9">Leaf</tissue>
    </source>
</reference>
<keyword evidence="5" id="KW-0378">Hydrolase</keyword>